<dbReference type="InterPro" id="IPR015007">
    <property type="entry name" value="NUP2/50/61"/>
</dbReference>
<evidence type="ECO:0000313" key="12">
    <source>
        <dbReference type="EMBL" id="KAK8962853.1"/>
    </source>
</evidence>
<dbReference type="InterPro" id="IPR045207">
    <property type="entry name" value="RanBD_NUP50_plant"/>
</dbReference>
<feature type="compositionally biased region" description="Basic and acidic residues" evidence="10">
    <location>
        <begin position="80"/>
        <end position="104"/>
    </location>
</feature>
<dbReference type="InterPro" id="IPR045255">
    <property type="entry name" value="RanBP1-like"/>
</dbReference>
<dbReference type="PANTHER" id="PTHR23138:SF142">
    <property type="entry name" value="RAN-BINDING PROTEIN 3B-RELATED"/>
    <property type="match status" value="1"/>
</dbReference>
<sequence length="438" mass="48348">MADAENAVSASKKRAAGRQISKENPELDDNTSEPEMGTFQKASEEVLATRRIVKVRRQPASSTSSNPFAGIRLVPPVESTTKEDPHVTVEEANRSNDEQGEESEIKTLFDEANGAGERNKYSENAVTVTDDRKEVEPDKINIEESDGQVAEKSKEACEKCVNEVFKNQSREVEENILKAPADASPFSSFRQLSSSQNAFTSLSGTGFATSSFSFGSMTSNNGTSSSPLFAKSGGIQTSLQVVPVETGEENEKLVFAADATLYEYLDGSWKERGRGEIKVNASLSGEKARLVMRTKGNYRLILNASIYPDMTLTDMEKKGITFSCINSAAEGRSGLTTCALKFRDSSFVDDFRGAVIEYKGKSSVALKTPENSPKGGFRDFQTVWPASPRQKKTIFSVRKSSIFFSVQQPHQMLWSRERFTELTSKIWSYEVLLCEEYA</sequence>
<dbReference type="CDD" id="cd13169">
    <property type="entry name" value="RanBD_NUP50_plant"/>
    <property type="match status" value="1"/>
</dbReference>
<keyword evidence="6" id="KW-0007">Acetylation</keyword>
<evidence type="ECO:0000256" key="3">
    <source>
        <dbReference type="ARBA" id="ARBA00022737"/>
    </source>
</evidence>
<accession>A0ABR2MFS9</accession>
<dbReference type="InterPro" id="IPR000156">
    <property type="entry name" value="Ran_bind_dom"/>
</dbReference>
<evidence type="ECO:0000256" key="1">
    <source>
        <dbReference type="ARBA" id="ARBA00004567"/>
    </source>
</evidence>
<evidence type="ECO:0000256" key="6">
    <source>
        <dbReference type="ARBA" id="ARBA00022990"/>
    </source>
</evidence>
<keyword evidence="5" id="KW-0653">Protein transport</keyword>
<keyword evidence="9" id="KW-0539">Nucleus</keyword>
<dbReference type="Gene3D" id="2.30.29.30">
    <property type="entry name" value="Pleckstrin-homology domain (PH domain)/Phosphotyrosine-binding domain (PTB)"/>
    <property type="match status" value="1"/>
</dbReference>
<comment type="caution">
    <text evidence="12">The sequence shown here is derived from an EMBL/GenBank/DDBJ whole genome shotgun (WGS) entry which is preliminary data.</text>
</comment>
<keyword evidence="7" id="KW-0811">Translocation</keyword>
<evidence type="ECO:0000256" key="4">
    <source>
        <dbReference type="ARBA" id="ARBA00022816"/>
    </source>
</evidence>
<evidence type="ECO:0000259" key="11">
    <source>
        <dbReference type="PROSITE" id="PS50196"/>
    </source>
</evidence>
<evidence type="ECO:0000256" key="10">
    <source>
        <dbReference type="SAM" id="MobiDB-lite"/>
    </source>
</evidence>
<organism evidence="12 13">
    <name type="scientific">Platanthera guangdongensis</name>
    <dbReference type="NCBI Taxonomy" id="2320717"/>
    <lineage>
        <taxon>Eukaryota</taxon>
        <taxon>Viridiplantae</taxon>
        <taxon>Streptophyta</taxon>
        <taxon>Embryophyta</taxon>
        <taxon>Tracheophyta</taxon>
        <taxon>Spermatophyta</taxon>
        <taxon>Magnoliopsida</taxon>
        <taxon>Liliopsida</taxon>
        <taxon>Asparagales</taxon>
        <taxon>Orchidaceae</taxon>
        <taxon>Orchidoideae</taxon>
        <taxon>Orchideae</taxon>
        <taxon>Orchidinae</taxon>
        <taxon>Platanthera</taxon>
    </lineage>
</organism>
<evidence type="ECO:0000313" key="13">
    <source>
        <dbReference type="Proteomes" id="UP001412067"/>
    </source>
</evidence>
<dbReference type="Pfam" id="PF08911">
    <property type="entry name" value="NUP50"/>
    <property type="match status" value="1"/>
</dbReference>
<keyword evidence="4" id="KW-0509">mRNA transport</keyword>
<feature type="region of interest" description="Disordered" evidence="10">
    <location>
        <begin position="55"/>
        <end position="104"/>
    </location>
</feature>
<evidence type="ECO:0000256" key="9">
    <source>
        <dbReference type="ARBA" id="ARBA00023242"/>
    </source>
</evidence>
<dbReference type="Proteomes" id="UP001412067">
    <property type="component" value="Unassembled WGS sequence"/>
</dbReference>
<dbReference type="PANTHER" id="PTHR23138">
    <property type="entry name" value="RAN BINDING PROTEIN"/>
    <property type="match status" value="1"/>
</dbReference>
<evidence type="ECO:0000256" key="8">
    <source>
        <dbReference type="ARBA" id="ARBA00023132"/>
    </source>
</evidence>
<keyword evidence="2" id="KW-0813">Transport</keyword>
<keyword evidence="8" id="KW-0906">Nuclear pore complex</keyword>
<dbReference type="EMBL" id="JBBWWR010000008">
    <property type="protein sequence ID" value="KAK8962853.1"/>
    <property type="molecule type" value="Genomic_DNA"/>
</dbReference>
<dbReference type="PROSITE" id="PS50196">
    <property type="entry name" value="RANBD1"/>
    <property type="match status" value="1"/>
</dbReference>
<keyword evidence="13" id="KW-1185">Reference proteome</keyword>
<feature type="domain" description="RanBD1" evidence="11">
    <location>
        <begin position="240"/>
        <end position="357"/>
    </location>
</feature>
<feature type="region of interest" description="Disordered" evidence="10">
    <location>
        <begin position="1"/>
        <end position="38"/>
    </location>
</feature>
<gene>
    <name evidence="12" type="ORF">KSP40_PGU010420</name>
</gene>
<evidence type="ECO:0000256" key="7">
    <source>
        <dbReference type="ARBA" id="ARBA00023010"/>
    </source>
</evidence>
<protein>
    <recommendedName>
        <fullName evidence="11">RanBD1 domain-containing protein</fullName>
    </recommendedName>
</protein>
<keyword evidence="3" id="KW-0677">Repeat</keyword>
<dbReference type="SMART" id="SM00160">
    <property type="entry name" value="RanBD"/>
    <property type="match status" value="1"/>
</dbReference>
<reference evidence="12 13" key="1">
    <citation type="journal article" date="2022" name="Nat. Plants">
        <title>Genomes of leafy and leafless Platanthera orchids illuminate the evolution of mycoheterotrophy.</title>
        <authorList>
            <person name="Li M.H."/>
            <person name="Liu K.W."/>
            <person name="Li Z."/>
            <person name="Lu H.C."/>
            <person name="Ye Q.L."/>
            <person name="Zhang D."/>
            <person name="Wang J.Y."/>
            <person name="Li Y.F."/>
            <person name="Zhong Z.M."/>
            <person name="Liu X."/>
            <person name="Yu X."/>
            <person name="Liu D.K."/>
            <person name="Tu X.D."/>
            <person name="Liu B."/>
            <person name="Hao Y."/>
            <person name="Liao X.Y."/>
            <person name="Jiang Y.T."/>
            <person name="Sun W.H."/>
            <person name="Chen J."/>
            <person name="Chen Y.Q."/>
            <person name="Ai Y."/>
            <person name="Zhai J.W."/>
            <person name="Wu S.S."/>
            <person name="Zhou Z."/>
            <person name="Hsiao Y.Y."/>
            <person name="Wu W.L."/>
            <person name="Chen Y.Y."/>
            <person name="Lin Y.F."/>
            <person name="Hsu J.L."/>
            <person name="Li C.Y."/>
            <person name="Wang Z.W."/>
            <person name="Zhao X."/>
            <person name="Zhong W.Y."/>
            <person name="Ma X.K."/>
            <person name="Ma L."/>
            <person name="Huang J."/>
            <person name="Chen G.Z."/>
            <person name="Huang M.Z."/>
            <person name="Huang L."/>
            <person name="Peng D.H."/>
            <person name="Luo Y.B."/>
            <person name="Zou S.Q."/>
            <person name="Chen S.P."/>
            <person name="Lan S."/>
            <person name="Tsai W.C."/>
            <person name="Van de Peer Y."/>
            <person name="Liu Z.J."/>
        </authorList>
    </citation>
    <scope>NUCLEOTIDE SEQUENCE [LARGE SCALE GENOMIC DNA]</scope>
    <source>
        <strain evidence="12">Lor288</strain>
    </source>
</reference>
<name>A0ABR2MFS9_9ASPA</name>
<proteinExistence type="predicted"/>
<evidence type="ECO:0000256" key="2">
    <source>
        <dbReference type="ARBA" id="ARBA00022448"/>
    </source>
</evidence>
<evidence type="ECO:0000256" key="5">
    <source>
        <dbReference type="ARBA" id="ARBA00022927"/>
    </source>
</evidence>
<dbReference type="SUPFAM" id="SSF50729">
    <property type="entry name" value="PH domain-like"/>
    <property type="match status" value="1"/>
</dbReference>
<dbReference type="Pfam" id="PF00638">
    <property type="entry name" value="Ran_BP1"/>
    <property type="match status" value="1"/>
</dbReference>
<dbReference type="InterPro" id="IPR011993">
    <property type="entry name" value="PH-like_dom_sf"/>
</dbReference>
<comment type="subcellular location">
    <subcellularLocation>
        <location evidence="1">Nucleus</location>
        <location evidence="1">Nuclear pore complex</location>
    </subcellularLocation>
</comment>